<comment type="caution">
    <text evidence="9">The sequence shown here is derived from an EMBL/GenBank/DDBJ whole genome shotgun (WGS) entry which is preliminary data.</text>
</comment>
<dbReference type="Proteomes" id="UP000179005">
    <property type="component" value="Unassembled WGS sequence"/>
</dbReference>
<evidence type="ECO:0000256" key="3">
    <source>
        <dbReference type="ARBA" id="ARBA00022695"/>
    </source>
</evidence>
<evidence type="ECO:0000256" key="2">
    <source>
        <dbReference type="ARBA" id="ARBA00022679"/>
    </source>
</evidence>
<reference evidence="9 10" key="1">
    <citation type="journal article" date="2016" name="Nat. Commun.">
        <title>Thousands of microbial genomes shed light on interconnected biogeochemical processes in an aquifer system.</title>
        <authorList>
            <person name="Anantharaman K."/>
            <person name="Brown C.T."/>
            <person name="Hug L.A."/>
            <person name="Sharon I."/>
            <person name="Castelle C.J."/>
            <person name="Probst A.J."/>
            <person name="Thomas B.C."/>
            <person name="Singh A."/>
            <person name="Wilkins M.J."/>
            <person name="Karaoz U."/>
            <person name="Brodie E.L."/>
            <person name="Williams K.H."/>
            <person name="Hubbard S.S."/>
            <person name="Banfield J.F."/>
        </authorList>
    </citation>
    <scope>NUCLEOTIDE SEQUENCE [LARGE SCALE GENOMIC DNA]</scope>
</reference>
<proteinExistence type="inferred from homology"/>
<organism evidence="9 10">
    <name type="scientific">candidate division WWE3 bacterium RIFCSPHIGHO2_01_FULL_48_15</name>
    <dbReference type="NCBI Taxonomy" id="1802619"/>
    <lineage>
        <taxon>Bacteria</taxon>
        <taxon>Katanobacteria</taxon>
    </lineage>
</organism>
<keyword evidence="3" id="KW-0548">Nucleotidyltransferase</keyword>
<dbReference type="EMBL" id="MEVC01000019">
    <property type="protein sequence ID" value="OGC54697.1"/>
    <property type="molecule type" value="Genomic_DNA"/>
</dbReference>
<dbReference type="PANTHER" id="PTHR34388">
    <property type="entry name" value="DNA POLYMERASE III SUBUNIT DELTA"/>
    <property type="match status" value="1"/>
</dbReference>
<sequence>MIFVFHGDNQIKLREEFLQLKKEYDESRFWEKELSLLPSYLSSPSLFSAGKKELIAIEDPKLEELGEIQSAKTEKDVVLLFSRRLSGRDIAKLKGMRIATFWEDVPKNVFPFLDALAAKEKGAAIVAMRSLIRAGADPDFLLKMVGWQLRNLIRVRGGATAGISPYVIKKFEKFTKNWSTGDLRQAISLLLVEDLRQKKGKKTPLEFLVNKLTQSLSS</sequence>
<evidence type="ECO:0000313" key="9">
    <source>
        <dbReference type="EMBL" id="OGC54697.1"/>
    </source>
</evidence>
<evidence type="ECO:0000256" key="1">
    <source>
        <dbReference type="ARBA" id="ARBA00012417"/>
    </source>
</evidence>
<feature type="domain" description="DNA polymerase III delta subunit-like C-terminal" evidence="8">
    <location>
        <begin position="107"/>
        <end position="203"/>
    </location>
</feature>
<evidence type="ECO:0000256" key="6">
    <source>
        <dbReference type="ARBA" id="ARBA00034754"/>
    </source>
</evidence>
<dbReference type="InterPro" id="IPR008921">
    <property type="entry name" value="DNA_pol3_clamp-load_cplx_C"/>
</dbReference>
<keyword evidence="5" id="KW-0239">DNA-directed DNA polymerase</keyword>
<dbReference type="GO" id="GO:0006261">
    <property type="term" value="P:DNA-templated DNA replication"/>
    <property type="evidence" value="ECO:0007669"/>
    <property type="project" value="TreeGrafter"/>
</dbReference>
<comment type="similarity">
    <text evidence="6">Belongs to the DNA polymerase HolA subunit family.</text>
</comment>
<evidence type="ECO:0000259" key="8">
    <source>
        <dbReference type="Pfam" id="PF21694"/>
    </source>
</evidence>
<dbReference type="InterPro" id="IPR048466">
    <property type="entry name" value="DNA_pol3_delta-like_C"/>
</dbReference>
<comment type="catalytic activity">
    <reaction evidence="7">
        <text>DNA(n) + a 2'-deoxyribonucleoside 5'-triphosphate = DNA(n+1) + diphosphate</text>
        <dbReference type="Rhea" id="RHEA:22508"/>
        <dbReference type="Rhea" id="RHEA-COMP:17339"/>
        <dbReference type="Rhea" id="RHEA-COMP:17340"/>
        <dbReference type="ChEBI" id="CHEBI:33019"/>
        <dbReference type="ChEBI" id="CHEBI:61560"/>
        <dbReference type="ChEBI" id="CHEBI:173112"/>
        <dbReference type="EC" id="2.7.7.7"/>
    </reaction>
</comment>
<dbReference type="GO" id="GO:0003887">
    <property type="term" value="F:DNA-directed DNA polymerase activity"/>
    <property type="evidence" value="ECO:0007669"/>
    <property type="project" value="UniProtKB-KW"/>
</dbReference>
<dbReference type="GO" id="GO:0003677">
    <property type="term" value="F:DNA binding"/>
    <property type="evidence" value="ECO:0007669"/>
    <property type="project" value="InterPro"/>
</dbReference>
<gene>
    <name evidence="9" type="ORF">A2797_02325</name>
</gene>
<keyword evidence="4" id="KW-0235">DNA replication</keyword>
<keyword evidence="2" id="KW-0808">Transferase</keyword>
<dbReference type="GO" id="GO:0009360">
    <property type="term" value="C:DNA polymerase III complex"/>
    <property type="evidence" value="ECO:0007669"/>
    <property type="project" value="TreeGrafter"/>
</dbReference>
<dbReference type="AlphaFoldDB" id="A0A1F4VC44"/>
<accession>A0A1F4VC44</accession>
<evidence type="ECO:0000313" key="10">
    <source>
        <dbReference type="Proteomes" id="UP000179005"/>
    </source>
</evidence>
<dbReference type="SUPFAM" id="SSF48019">
    <property type="entry name" value="post-AAA+ oligomerization domain-like"/>
    <property type="match status" value="1"/>
</dbReference>
<dbReference type="Pfam" id="PF21694">
    <property type="entry name" value="DNA_pol3_delta_C"/>
    <property type="match status" value="1"/>
</dbReference>
<dbReference type="Gene3D" id="1.20.272.10">
    <property type="match status" value="1"/>
</dbReference>
<protein>
    <recommendedName>
        <fullName evidence="1">DNA-directed DNA polymerase</fullName>
        <ecNumber evidence="1">2.7.7.7</ecNumber>
    </recommendedName>
</protein>
<dbReference type="EC" id="2.7.7.7" evidence="1"/>
<evidence type="ECO:0000256" key="5">
    <source>
        <dbReference type="ARBA" id="ARBA00022932"/>
    </source>
</evidence>
<dbReference type="STRING" id="1802619.A2797_02325"/>
<evidence type="ECO:0000256" key="4">
    <source>
        <dbReference type="ARBA" id="ARBA00022705"/>
    </source>
</evidence>
<evidence type="ECO:0000256" key="7">
    <source>
        <dbReference type="ARBA" id="ARBA00049244"/>
    </source>
</evidence>
<dbReference type="InterPro" id="IPR005790">
    <property type="entry name" value="DNA_polIII_delta"/>
</dbReference>
<dbReference type="PANTHER" id="PTHR34388:SF1">
    <property type="entry name" value="DNA POLYMERASE III SUBUNIT DELTA"/>
    <property type="match status" value="1"/>
</dbReference>
<name>A0A1F4VC44_UNCKA</name>